<dbReference type="Proteomes" id="UP000241890">
    <property type="component" value="Unassembled WGS sequence"/>
</dbReference>
<feature type="region of interest" description="Disordered" evidence="2">
    <location>
        <begin position="983"/>
        <end position="1015"/>
    </location>
</feature>
<keyword evidence="4" id="KW-1185">Reference proteome</keyword>
<feature type="region of interest" description="Disordered" evidence="2">
    <location>
        <begin position="101"/>
        <end position="131"/>
    </location>
</feature>
<comment type="caution">
    <text evidence="3">The sequence shown here is derived from an EMBL/GenBank/DDBJ whole genome shotgun (WGS) entry which is preliminary data.</text>
</comment>
<feature type="region of interest" description="Disordered" evidence="2">
    <location>
        <begin position="324"/>
        <end position="346"/>
    </location>
</feature>
<feature type="region of interest" description="Disordered" evidence="2">
    <location>
        <begin position="861"/>
        <end position="895"/>
    </location>
</feature>
<proteinExistence type="predicted"/>
<feature type="coiled-coil region" evidence="1">
    <location>
        <begin position="356"/>
        <end position="419"/>
    </location>
</feature>
<dbReference type="SUPFAM" id="SSF116907">
    <property type="entry name" value="Hook domain"/>
    <property type="match status" value="1"/>
</dbReference>
<feature type="compositionally biased region" description="Basic and acidic residues" evidence="2">
    <location>
        <begin position="691"/>
        <end position="701"/>
    </location>
</feature>
<evidence type="ECO:0000313" key="4">
    <source>
        <dbReference type="Proteomes" id="UP000241890"/>
    </source>
</evidence>
<accession>A0A2R5G6P8</accession>
<organism evidence="3 4">
    <name type="scientific">Hondaea fermentalgiana</name>
    <dbReference type="NCBI Taxonomy" id="2315210"/>
    <lineage>
        <taxon>Eukaryota</taxon>
        <taxon>Sar</taxon>
        <taxon>Stramenopiles</taxon>
        <taxon>Bigyra</taxon>
        <taxon>Labyrinthulomycetes</taxon>
        <taxon>Thraustochytrida</taxon>
        <taxon>Thraustochytriidae</taxon>
        <taxon>Hondaea</taxon>
    </lineage>
</organism>
<feature type="compositionally biased region" description="Low complexity" evidence="2">
    <location>
        <begin position="752"/>
        <end position="763"/>
    </location>
</feature>
<gene>
    <name evidence="3" type="ORF">FCC1311_016872</name>
</gene>
<protein>
    <submittedName>
        <fullName evidence="3">Protein hook</fullName>
    </submittedName>
</protein>
<evidence type="ECO:0000256" key="2">
    <source>
        <dbReference type="SAM" id="MobiDB-lite"/>
    </source>
</evidence>
<evidence type="ECO:0000313" key="3">
    <source>
        <dbReference type="EMBL" id="GBG25468.1"/>
    </source>
</evidence>
<evidence type="ECO:0000256" key="1">
    <source>
        <dbReference type="SAM" id="Coils"/>
    </source>
</evidence>
<feature type="region of interest" description="Disordered" evidence="2">
    <location>
        <begin position="691"/>
        <end position="711"/>
    </location>
</feature>
<feature type="coiled-coil region" evidence="1">
    <location>
        <begin position="903"/>
        <end position="937"/>
    </location>
</feature>
<dbReference type="InParanoid" id="A0A2R5G6P8"/>
<reference evidence="3 4" key="1">
    <citation type="submission" date="2017-12" db="EMBL/GenBank/DDBJ databases">
        <title>Sequencing, de novo assembly and annotation of complete genome of a new Thraustochytrid species, strain FCC1311.</title>
        <authorList>
            <person name="Sedici K."/>
            <person name="Godart F."/>
            <person name="Aiese Cigliano R."/>
            <person name="Sanseverino W."/>
            <person name="Barakat M."/>
            <person name="Ortet P."/>
            <person name="Marechal E."/>
            <person name="Cagnac O."/>
            <person name="Amato A."/>
        </authorList>
    </citation>
    <scope>NUCLEOTIDE SEQUENCE [LARGE SCALE GENOMIC DNA]</scope>
</reference>
<feature type="compositionally biased region" description="Low complexity" evidence="2">
    <location>
        <begin position="878"/>
        <end position="890"/>
    </location>
</feature>
<sequence length="1050" mass="117314">MSNARSDDHVQGLLDWVNVVADEDCGRLEELQDGRVLGQVLQNMYNPAHHVAEVIQVLLGYAVQGPVKESSVAQIMDLEAGTQHFLMLEVDQALKRIAAAKELPPPSPMDSPFTPAQRSGKRSSNRASNRRLLLDNEELQRQIEDHNTELARVRQEAREALRRRELELEEAAQEAQTALTAGLEAKTAQVTQLQAALDELREKTGDVGDLRDQLEVLKSQARDVSKKDATIAKLREKVNASSDLAQRVADLEASNEALLTKNLEAEQKAQDVAKLRQDLLTYKNALVDAQIKTNETNVLLEEKMQEVDALRSERDALRRNETATLEENRSLQSSLAGVRDEDDDEPAQVLGISELNPKVREELETLRKETARLRHELSAHSEENLAKLRLDADSLGGVNDRLQRDLREAVKRGDQWQAEAGRLDVELTAARERAHEAATRHEAELAYLVETSEKEKLAALLAEETASAARIEQLVDQRLEVEANLLKTRGLLEEYMANHSASNEQLEALRIELEREQEAHGQARDEATEREHVLEKSNASLEARIAALESQIVHGRARLNQEHENLMASEKQCEKYRLKAGELSYQVNQLRRQLKSVQVQRSHASGGDASGGAVGSEDLIADMQRLAAQNEQLLADNAQLRERAQTSGGSGGALRPSKGVSEMVRNYESEIQDLRKQMNMLTMAKTSEVMARTEAENRMQKLEQSNEDLNAENTSLRLKLERSAKYAQHQQPQQQQQQQQIKPQPLRERDLNNTSGNTNSSRSNKPEESSNSASGITGALPASRSAKAEFHARQAQYDASLKRGDEEFEVLLEHLDDRKDRIESTRHTKIRHVADVSPQSKYGEHETDMYEDIGTKGRGTKFGVARSLETSRSRRRIPSSASSASISSSSVPQNETAYWQRRAQEAEKTARFLEAQLERVEAELEAERALRSKEKHRLRELHQAEVDELQRLHASEVEQMQRLGGGFRESLEQGGASHCALLREDGGLSQRSGGGANTSVESRQDGDAYDSEPDAAADLNSSAFFEYLSGFEASAARLIADEEEEVLSEF</sequence>
<keyword evidence="1" id="KW-0175">Coiled coil</keyword>
<feature type="coiled-coil region" evidence="1">
    <location>
        <begin position="492"/>
        <end position="579"/>
    </location>
</feature>
<feature type="compositionally biased region" description="Low complexity" evidence="2">
    <location>
        <begin position="728"/>
        <end position="744"/>
    </location>
</feature>
<feature type="region of interest" description="Disordered" evidence="2">
    <location>
        <begin position="724"/>
        <end position="787"/>
    </location>
</feature>
<dbReference type="AlphaFoldDB" id="A0A2R5G6P8"/>
<dbReference type="EMBL" id="BEYU01000012">
    <property type="protein sequence ID" value="GBG25468.1"/>
    <property type="molecule type" value="Genomic_DNA"/>
</dbReference>
<name>A0A2R5G6P8_9STRA</name>